<gene>
    <name evidence="3" type="ORF">MGWOODY_Clf1209</name>
</gene>
<dbReference type="EC" id="1.1.1.100" evidence="3"/>
<dbReference type="PRINTS" id="PR00081">
    <property type="entry name" value="GDHRDH"/>
</dbReference>
<dbReference type="FunFam" id="3.40.50.720:FF:000084">
    <property type="entry name" value="Short-chain dehydrogenase reductase"/>
    <property type="match status" value="1"/>
</dbReference>
<dbReference type="PROSITE" id="PS00061">
    <property type="entry name" value="ADH_SHORT"/>
    <property type="match status" value="1"/>
</dbReference>
<dbReference type="InterPro" id="IPR002347">
    <property type="entry name" value="SDR_fam"/>
</dbReference>
<dbReference type="Pfam" id="PF00106">
    <property type="entry name" value="adh_short"/>
    <property type="match status" value="1"/>
</dbReference>
<organism evidence="3">
    <name type="scientific">hydrothermal vent metagenome</name>
    <dbReference type="NCBI Taxonomy" id="652676"/>
    <lineage>
        <taxon>unclassified sequences</taxon>
        <taxon>metagenomes</taxon>
        <taxon>ecological metagenomes</taxon>
    </lineage>
</organism>
<evidence type="ECO:0000256" key="2">
    <source>
        <dbReference type="ARBA" id="ARBA00023002"/>
    </source>
</evidence>
<dbReference type="CDD" id="cd05233">
    <property type="entry name" value="SDR_c"/>
    <property type="match status" value="1"/>
</dbReference>
<evidence type="ECO:0000313" key="3">
    <source>
        <dbReference type="EMBL" id="CUV01799.1"/>
    </source>
</evidence>
<dbReference type="InterPro" id="IPR036291">
    <property type="entry name" value="NAD(P)-bd_dom_sf"/>
</dbReference>
<name>A0A160V7H0_9ZZZZ</name>
<dbReference type="InterPro" id="IPR020904">
    <property type="entry name" value="Sc_DH/Rdtase_CS"/>
</dbReference>
<accession>A0A160V7H0</accession>
<dbReference type="Gene3D" id="3.40.50.720">
    <property type="entry name" value="NAD(P)-binding Rossmann-like Domain"/>
    <property type="match status" value="1"/>
</dbReference>
<proteinExistence type="inferred from homology"/>
<dbReference type="EMBL" id="FAXA01000142">
    <property type="protein sequence ID" value="CUV01799.1"/>
    <property type="molecule type" value="Genomic_DNA"/>
</dbReference>
<dbReference type="SUPFAM" id="SSF51735">
    <property type="entry name" value="NAD(P)-binding Rossmann-fold domains"/>
    <property type="match status" value="1"/>
</dbReference>
<dbReference type="PANTHER" id="PTHR42760:SF133">
    <property type="entry name" value="3-OXOACYL-[ACYL-CARRIER-PROTEIN] REDUCTASE"/>
    <property type="match status" value="1"/>
</dbReference>
<dbReference type="GO" id="GO:0004316">
    <property type="term" value="F:3-oxoacyl-[acyl-carrier-protein] reductase (NADPH) activity"/>
    <property type="evidence" value="ECO:0007669"/>
    <property type="project" value="UniProtKB-EC"/>
</dbReference>
<sequence length="283" mass="30227">MPNLDGKVALVTGAGGMRGVGRATVMKLAGQGADIALSDVHRQASDLPPAEVRNEWGGIETVSQEVQAQGRRAVPIYCDLSDPREIEYLVEQTISQFGRIDILVNNARAIIGKDKVPVTQLEKEVWDHFLAINTTAVFLTTKAVAPYMIDSGRGGRIINIASNAGKQASANGAAYSASKFAVVGLTQATAMDLAPYNITVNAVCPGPINTDRMSYWERDQAQERGISQEEFRSQVVGSAAQNTPLGRIAESQDVANMVAFLAGDDASFITGQSYNVNGGQLFH</sequence>
<dbReference type="PANTHER" id="PTHR42760">
    <property type="entry name" value="SHORT-CHAIN DEHYDROGENASES/REDUCTASES FAMILY MEMBER"/>
    <property type="match status" value="1"/>
</dbReference>
<evidence type="ECO:0000256" key="1">
    <source>
        <dbReference type="ARBA" id="ARBA00006484"/>
    </source>
</evidence>
<protein>
    <submittedName>
        <fullName evidence="3">3-oxoacyl-[acyl-carrier protein] reductase</fullName>
        <ecNumber evidence="3">1.1.1.100</ecNumber>
    </submittedName>
</protein>
<keyword evidence="2 3" id="KW-0560">Oxidoreductase</keyword>
<dbReference type="AlphaFoldDB" id="A0A160V7H0"/>
<dbReference type="PRINTS" id="PR00080">
    <property type="entry name" value="SDRFAMILY"/>
</dbReference>
<reference evidence="3" key="1">
    <citation type="submission" date="2015-10" db="EMBL/GenBank/DDBJ databases">
        <authorList>
            <person name="Gilbert D.G."/>
        </authorList>
    </citation>
    <scope>NUCLEOTIDE SEQUENCE</scope>
</reference>
<comment type="similarity">
    <text evidence="1">Belongs to the short-chain dehydrogenases/reductases (SDR) family.</text>
</comment>